<sequence length="177" mass="19986">MVASTPSLPHSKGEYNEGLRETSRPLYHPHVRIAQNTATPQRLATVETNMKESDKTPHKDLADIGFSGYRDSHGQDEFPPIETLWAQILERKKQSQPPSASPTVMNSPTRYQEYLQREAHPAASDPMHTISPQSGSGAGARRQPGRKETKDKHRQAPRRSERIKALKRKNTKNRKSC</sequence>
<reference evidence="2" key="1">
    <citation type="submission" date="2022-07" db="EMBL/GenBank/DDBJ databases">
        <title>Genome Sequence of Xylaria arbuscula.</title>
        <authorList>
            <person name="Buettner E."/>
        </authorList>
    </citation>
    <scope>NUCLEOTIDE SEQUENCE</scope>
    <source>
        <strain evidence="2">VT107</strain>
    </source>
</reference>
<feature type="compositionally biased region" description="Basic residues" evidence="1">
    <location>
        <begin position="165"/>
        <end position="177"/>
    </location>
</feature>
<feature type="region of interest" description="Disordered" evidence="1">
    <location>
        <begin position="1"/>
        <end position="23"/>
    </location>
</feature>
<feature type="compositionally biased region" description="Basic and acidic residues" evidence="1">
    <location>
        <begin position="11"/>
        <end position="23"/>
    </location>
</feature>
<gene>
    <name evidence="2" type="ORF">NPX13_g10968</name>
</gene>
<evidence type="ECO:0000313" key="3">
    <source>
        <dbReference type="Proteomes" id="UP001148614"/>
    </source>
</evidence>
<name>A0A9W8N3T8_9PEZI</name>
<organism evidence="2 3">
    <name type="scientific">Xylaria arbuscula</name>
    <dbReference type="NCBI Taxonomy" id="114810"/>
    <lineage>
        <taxon>Eukaryota</taxon>
        <taxon>Fungi</taxon>
        <taxon>Dikarya</taxon>
        <taxon>Ascomycota</taxon>
        <taxon>Pezizomycotina</taxon>
        <taxon>Sordariomycetes</taxon>
        <taxon>Xylariomycetidae</taxon>
        <taxon>Xylariales</taxon>
        <taxon>Xylariaceae</taxon>
        <taxon>Xylaria</taxon>
    </lineage>
</organism>
<feature type="region of interest" description="Disordered" evidence="1">
    <location>
        <begin position="88"/>
        <end position="177"/>
    </location>
</feature>
<feature type="compositionally biased region" description="Polar residues" evidence="1">
    <location>
        <begin position="95"/>
        <end position="110"/>
    </location>
</feature>
<accession>A0A9W8N3T8</accession>
<dbReference type="Proteomes" id="UP001148614">
    <property type="component" value="Unassembled WGS sequence"/>
</dbReference>
<protein>
    <submittedName>
        <fullName evidence="2">Uncharacterized protein</fullName>
    </submittedName>
</protein>
<dbReference type="EMBL" id="JANPWZ010003356">
    <property type="protein sequence ID" value="KAJ3553072.1"/>
    <property type="molecule type" value="Genomic_DNA"/>
</dbReference>
<comment type="caution">
    <text evidence="2">The sequence shown here is derived from an EMBL/GenBank/DDBJ whole genome shotgun (WGS) entry which is preliminary data.</text>
</comment>
<evidence type="ECO:0000313" key="2">
    <source>
        <dbReference type="EMBL" id="KAJ3553072.1"/>
    </source>
</evidence>
<keyword evidence="3" id="KW-1185">Reference proteome</keyword>
<evidence type="ECO:0000256" key="1">
    <source>
        <dbReference type="SAM" id="MobiDB-lite"/>
    </source>
</evidence>
<dbReference type="AlphaFoldDB" id="A0A9W8N3T8"/>
<proteinExistence type="predicted"/>